<protein>
    <submittedName>
        <fullName evidence="1">Uncharacterized protein</fullName>
    </submittedName>
</protein>
<organism evidence="1 2">
    <name type="scientific">Elysia marginata</name>
    <dbReference type="NCBI Taxonomy" id="1093978"/>
    <lineage>
        <taxon>Eukaryota</taxon>
        <taxon>Metazoa</taxon>
        <taxon>Spiralia</taxon>
        <taxon>Lophotrochozoa</taxon>
        <taxon>Mollusca</taxon>
        <taxon>Gastropoda</taxon>
        <taxon>Heterobranchia</taxon>
        <taxon>Euthyneura</taxon>
        <taxon>Panpulmonata</taxon>
        <taxon>Sacoglossa</taxon>
        <taxon>Placobranchoidea</taxon>
        <taxon>Plakobranchidae</taxon>
        <taxon>Elysia</taxon>
    </lineage>
</organism>
<evidence type="ECO:0000313" key="2">
    <source>
        <dbReference type="Proteomes" id="UP000762676"/>
    </source>
</evidence>
<keyword evidence="2" id="KW-1185">Reference proteome</keyword>
<sequence>MGVKGKHQSYFPLARTLQNVILSSVEQKVSKSGHAQRVAGTRAVPLDVGLGSGCPNIHRSLAHEMSQCVLRMRFGRPVAGSRVPDASCWCSSPRSACRADGEVWGGVWKNWR</sequence>
<dbReference type="Proteomes" id="UP000762676">
    <property type="component" value="Unassembled WGS sequence"/>
</dbReference>
<evidence type="ECO:0000313" key="1">
    <source>
        <dbReference type="EMBL" id="GFR81839.1"/>
    </source>
</evidence>
<comment type="caution">
    <text evidence="1">The sequence shown here is derived from an EMBL/GenBank/DDBJ whole genome shotgun (WGS) entry which is preliminary data.</text>
</comment>
<dbReference type="EMBL" id="BMAT01004859">
    <property type="protein sequence ID" value="GFR81839.1"/>
    <property type="molecule type" value="Genomic_DNA"/>
</dbReference>
<reference evidence="1 2" key="1">
    <citation type="journal article" date="2021" name="Elife">
        <title>Chloroplast acquisition without the gene transfer in kleptoplastic sea slugs, Plakobranchus ocellatus.</title>
        <authorList>
            <person name="Maeda T."/>
            <person name="Takahashi S."/>
            <person name="Yoshida T."/>
            <person name="Shimamura S."/>
            <person name="Takaki Y."/>
            <person name="Nagai Y."/>
            <person name="Toyoda A."/>
            <person name="Suzuki Y."/>
            <person name="Arimoto A."/>
            <person name="Ishii H."/>
            <person name="Satoh N."/>
            <person name="Nishiyama T."/>
            <person name="Hasebe M."/>
            <person name="Maruyama T."/>
            <person name="Minagawa J."/>
            <person name="Obokata J."/>
            <person name="Shigenobu S."/>
        </authorList>
    </citation>
    <scope>NUCLEOTIDE SEQUENCE [LARGE SCALE GENOMIC DNA]</scope>
</reference>
<gene>
    <name evidence="1" type="ORF">ElyMa_002349900</name>
</gene>
<proteinExistence type="predicted"/>
<name>A0AAV4G9F6_9GAST</name>
<dbReference type="AlphaFoldDB" id="A0AAV4G9F6"/>
<accession>A0AAV4G9F6</accession>